<evidence type="ECO:0000256" key="3">
    <source>
        <dbReference type="ARBA" id="ARBA00022452"/>
    </source>
</evidence>
<evidence type="ECO:0000256" key="9">
    <source>
        <dbReference type="ARBA" id="ARBA00023237"/>
    </source>
</evidence>
<dbReference type="InterPro" id="IPR000531">
    <property type="entry name" value="Beta-barrel_TonB"/>
</dbReference>
<keyword evidence="9 10" id="KW-0998">Cell outer membrane</keyword>
<dbReference type="InterPro" id="IPR036942">
    <property type="entry name" value="Beta-barrel_TonB_sf"/>
</dbReference>
<dbReference type="Gene3D" id="2.170.130.10">
    <property type="entry name" value="TonB-dependent receptor, plug domain"/>
    <property type="match status" value="1"/>
</dbReference>
<evidence type="ECO:0000259" key="13">
    <source>
        <dbReference type="Pfam" id="PF00593"/>
    </source>
</evidence>
<evidence type="ECO:0000256" key="2">
    <source>
        <dbReference type="ARBA" id="ARBA00022448"/>
    </source>
</evidence>
<dbReference type="GO" id="GO:0009279">
    <property type="term" value="C:cell outer membrane"/>
    <property type="evidence" value="ECO:0007669"/>
    <property type="project" value="UniProtKB-SubCell"/>
</dbReference>
<feature type="signal peptide" evidence="12">
    <location>
        <begin position="1"/>
        <end position="31"/>
    </location>
</feature>
<keyword evidence="6 11" id="KW-0798">TonB box</keyword>
<keyword evidence="8 15" id="KW-0675">Receptor</keyword>
<dbReference type="PANTHER" id="PTHR30069">
    <property type="entry name" value="TONB-DEPENDENT OUTER MEMBRANE RECEPTOR"/>
    <property type="match status" value="1"/>
</dbReference>
<evidence type="ECO:0000256" key="6">
    <source>
        <dbReference type="ARBA" id="ARBA00023077"/>
    </source>
</evidence>
<gene>
    <name evidence="15" type="ORF">P3F81_07785</name>
</gene>
<dbReference type="KEGG" id="sgbi:P3F81_07785"/>
<dbReference type="InterPro" id="IPR037066">
    <property type="entry name" value="Plug_dom_sf"/>
</dbReference>
<feature type="domain" description="TonB-dependent receptor-like beta-barrel" evidence="13">
    <location>
        <begin position="187"/>
        <end position="634"/>
    </location>
</feature>
<keyword evidence="3 10" id="KW-1134">Transmembrane beta strand</keyword>
<proteinExistence type="inferred from homology"/>
<evidence type="ECO:0000256" key="8">
    <source>
        <dbReference type="ARBA" id="ARBA00023170"/>
    </source>
</evidence>
<comment type="subcellular location">
    <subcellularLocation>
        <location evidence="1 10">Cell outer membrane</location>
        <topology evidence="1 10">Multi-pass membrane protein</topology>
    </subcellularLocation>
</comment>
<dbReference type="EMBL" id="CP120678">
    <property type="protein sequence ID" value="WIW69817.1"/>
    <property type="molecule type" value="Genomic_DNA"/>
</dbReference>
<evidence type="ECO:0000256" key="10">
    <source>
        <dbReference type="PROSITE-ProRule" id="PRU01360"/>
    </source>
</evidence>
<feature type="chain" id="PRO_5040926514" evidence="12">
    <location>
        <begin position="32"/>
        <end position="662"/>
    </location>
</feature>
<dbReference type="Proteomes" id="UP001243623">
    <property type="component" value="Chromosome"/>
</dbReference>
<evidence type="ECO:0000256" key="7">
    <source>
        <dbReference type="ARBA" id="ARBA00023136"/>
    </source>
</evidence>
<evidence type="ECO:0000313" key="16">
    <source>
        <dbReference type="Proteomes" id="UP001243623"/>
    </source>
</evidence>
<dbReference type="CDD" id="cd01347">
    <property type="entry name" value="ligand_gated_channel"/>
    <property type="match status" value="1"/>
</dbReference>
<dbReference type="PANTHER" id="PTHR30069:SF29">
    <property type="entry name" value="HEMOGLOBIN AND HEMOGLOBIN-HAPTOGLOBIN-BINDING PROTEIN 1-RELATED"/>
    <property type="match status" value="1"/>
</dbReference>
<evidence type="ECO:0000256" key="4">
    <source>
        <dbReference type="ARBA" id="ARBA00022692"/>
    </source>
</evidence>
<keyword evidence="7 10" id="KW-0472">Membrane</keyword>
<dbReference type="InterPro" id="IPR012910">
    <property type="entry name" value="Plug_dom"/>
</dbReference>
<protein>
    <submittedName>
        <fullName evidence="15">TonB-dependent receptor</fullName>
    </submittedName>
</protein>
<evidence type="ECO:0000313" key="15">
    <source>
        <dbReference type="EMBL" id="WIW69817.1"/>
    </source>
</evidence>
<evidence type="ECO:0000256" key="1">
    <source>
        <dbReference type="ARBA" id="ARBA00004571"/>
    </source>
</evidence>
<dbReference type="GO" id="GO:0015344">
    <property type="term" value="F:siderophore uptake transmembrane transporter activity"/>
    <property type="evidence" value="ECO:0007669"/>
    <property type="project" value="TreeGrafter"/>
</dbReference>
<sequence length="662" mass="75156">MNLLNQKKKNHLKKIIAIGLSTLAVSSLGYASGVEDEYELDTVVVTAQRYEKKDIDVAASTDVYTAEDLHRTGARNVQQALSMATGLVYEAKGPGGVTNSTMTSKIIIRGVEKGTLVLINGTPLNLRGLYNLEDIPLESIERIEVVKGGGSVLYGSEATGGVINIITKKSKQNISRTTISTGFGNYGQENYNLNVQENKVGFSYTYDKWGEVNGVSQTQDTRNRTMETNCNNSEKNNFTLNYSFDDKWDMVYMHDEALNRRSTSFADGWEDLSGTDQIQRRHKFTKDFLQFNYKSDDVTGNVFYNANSLDSTAYTFYTTAGKKNKVPTLSTNTLEKNRTSGFDVQKVWEQENGKILFGTTYQNEVYKPNLRSSADQNRSRNNFSVYGQWETELNDSDTFTLSGRESWTTGADEDKNFNNFSAQGQFLHKINEDESIYASIGQSFVMPTFGQMYSKEGSIVIGNADLRPQTGMHYELGWKKNHEDHKWRVALFNYTIKDNISSSAQKVGSETWYYYMNEDLRNTGIELSAEVKENNGWSYNYGVVYNNPESKFSTDKPGAKTYWDRNYGRWQLNGGVTYQKEQWTASLMMNYLADRVITPSSEHSYKVKPYLLANLNVDYQIDDESTLSLSVENLFNRKDIISHASETFATPANYMLKYKRTF</sequence>
<dbReference type="InterPro" id="IPR039426">
    <property type="entry name" value="TonB-dep_rcpt-like"/>
</dbReference>
<evidence type="ECO:0000256" key="12">
    <source>
        <dbReference type="SAM" id="SignalP"/>
    </source>
</evidence>
<dbReference type="Gene3D" id="2.40.170.20">
    <property type="entry name" value="TonB-dependent receptor, beta-barrel domain"/>
    <property type="match status" value="1"/>
</dbReference>
<dbReference type="AlphaFoldDB" id="A0A9Y2AH86"/>
<keyword evidence="2 10" id="KW-0813">Transport</keyword>
<keyword evidence="16" id="KW-1185">Reference proteome</keyword>
<accession>A0A9Y2AH86</accession>
<keyword evidence="4 10" id="KW-0812">Transmembrane</keyword>
<dbReference type="PROSITE" id="PS52016">
    <property type="entry name" value="TONB_DEPENDENT_REC_3"/>
    <property type="match status" value="1"/>
</dbReference>
<name>A0A9Y2AH86_9FIRM</name>
<keyword evidence="5 12" id="KW-0732">Signal</keyword>
<dbReference type="SUPFAM" id="SSF56935">
    <property type="entry name" value="Porins"/>
    <property type="match status" value="1"/>
</dbReference>
<organism evidence="15 16">
    <name type="scientific">Selenobaculum gibii</name>
    <dbReference type="NCBI Taxonomy" id="3054208"/>
    <lineage>
        <taxon>Bacteria</taxon>
        <taxon>Bacillati</taxon>
        <taxon>Bacillota</taxon>
        <taxon>Negativicutes</taxon>
        <taxon>Selenomonadales</taxon>
        <taxon>Selenomonadaceae</taxon>
        <taxon>Selenobaculum</taxon>
    </lineage>
</organism>
<reference evidence="15" key="1">
    <citation type="submission" date="2023-03" db="EMBL/GenBank/DDBJ databases">
        <title>Selenobaculum gbiensis gen. nov. sp. nov., a new bacterium isolated from the gut microbiota of IBD patient.</title>
        <authorList>
            <person name="Yeo S."/>
            <person name="Park H."/>
            <person name="Huh C.S."/>
        </authorList>
    </citation>
    <scope>NUCLEOTIDE SEQUENCE</scope>
    <source>
        <strain evidence="15">ICN-92133</strain>
    </source>
</reference>
<feature type="domain" description="TonB-dependent receptor plug" evidence="14">
    <location>
        <begin position="55"/>
        <end position="162"/>
    </location>
</feature>
<evidence type="ECO:0000256" key="5">
    <source>
        <dbReference type="ARBA" id="ARBA00022729"/>
    </source>
</evidence>
<evidence type="ECO:0000256" key="11">
    <source>
        <dbReference type="RuleBase" id="RU003357"/>
    </source>
</evidence>
<dbReference type="PROSITE" id="PS00430">
    <property type="entry name" value="TONB_DEPENDENT_REC_1"/>
    <property type="match status" value="1"/>
</dbReference>
<dbReference type="Pfam" id="PF07715">
    <property type="entry name" value="Plug"/>
    <property type="match status" value="1"/>
</dbReference>
<comment type="similarity">
    <text evidence="10 11">Belongs to the TonB-dependent receptor family.</text>
</comment>
<evidence type="ECO:0000259" key="14">
    <source>
        <dbReference type="Pfam" id="PF07715"/>
    </source>
</evidence>
<dbReference type="GO" id="GO:0044718">
    <property type="term" value="P:siderophore transmembrane transport"/>
    <property type="evidence" value="ECO:0007669"/>
    <property type="project" value="TreeGrafter"/>
</dbReference>
<dbReference type="Pfam" id="PF00593">
    <property type="entry name" value="TonB_dep_Rec_b-barrel"/>
    <property type="match status" value="1"/>
</dbReference>
<dbReference type="RefSeq" id="WP_147669865.1">
    <property type="nucleotide sequence ID" value="NZ_CP120678.1"/>
</dbReference>
<dbReference type="InterPro" id="IPR010916">
    <property type="entry name" value="TonB_box_CS"/>
</dbReference>